<dbReference type="WBParaSite" id="PS1159_v2.g22742.t1">
    <property type="protein sequence ID" value="PS1159_v2.g22742.t1"/>
    <property type="gene ID" value="PS1159_v2.g22742"/>
</dbReference>
<dbReference type="Proteomes" id="UP000887580">
    <property type="component" value="Unplaced"/>
</dbReference>
<accession>A0AC35G0J6</accession>
<sequence>MDLAEKTFIAGSEKFKVELKENCLLEDGTDLDNEIIIAPKPLIHSAWKVAVTKCRHRREACMGKIGTSVADIGDAEQIHSIMAFVANAKFMPSGKSDTVVAGGENALALARALGVQHWSMMSPEDYIQKGKVIFGAAVKRMIFWATGELFFKYDSNFNEATKLFLEAIKNISLYNNIEIIVLPILRNCAFPDVNQELNNWYKELNMDQGRVFIIGNKEVDEMKLITWLRATPLSSTNLQYVNHQGIITKEEENRGETQDRGNYGGRGNFRGRVNNYDGPGTRELQRN</sequence>
<organism evidence="1 2">
    <name type="scientific">Panagrolaimus sp. PS1159</name>
    <dbReference type="NCBI Taxonomy" id="55785"/>
    <lineage>
        <taxon>Eukaryota</taxon>
        <taxon>Metazoa</taxon>
        <taxon>Ecdysozoa</taxon>
        <taxon>Nematoda</taxon>
        <taxon>Chromadorea</taxon>
        <taxon>Rhabditida</taxon>
        <taxon>Tylenchina</taxon>
        <taxon>Panagrolaimomorpha</taxon>
        <taxon>Panagrolaimoidea</taxon>
        <taxon>Panagrolaimidae</taxon>
        <taxon>Panagrolaimus</taxon>
    </lineage>
</organism>
<proteinExistence type="predicted"/>
<evidence type="ECO:0000313" key="1">
    <source>
        <dbReference type="Proteomes" id="UP000887580"/>
    </source>
</evidence>
<protein>
    <submittedName>
        <fullName evidence="2">Uncharacterized protein</fullName>
    </submittedName>
</protein>
<name>A0AC35G0J6_9BILA</name>
<reference evidence="2" key="1">
    <citation type="submission" date="2022-11" db="UniProtKB">
        <authorList>
            <consortium name="WormBaseParasite"/>
        </authorList>
    </citation>
    <scope>IDENTIFICATION</scope>
</reference>
<evidence type="ECO:0000313" key="2">
    <source>
        <dbReference type="WBParaSite" id="PS1159_v2.g22742.t1"/>
    </source>
</evidence>